<name>A0ABS7VGL1_9GAMM</name>
<dbReference type="EMBL" id="JAIRBT010000054">
    <property type="protein sequence ID" value="MBZ6068531.1"/>
    <property type="molecule type" value="Genomic_DNA"/>
</dbReference>
<evidence type="ECO:0000256" key="1">
    <source>
        <dbReference type="SAM" id="Coils"/>
    </source>
</evidence>
<gene>
    <name evidence="2" type="ORF">LA374_20320</name>
</gene>
<feature type="coiled-coil region" evidence="1">
    <location>
        <begin position="3"/>
        <end position="44"/>
    </location>
</feature>
<comment type="caution">
    <text evidence="2">The sequence shown here is derived from an EMBL/GenBank/DDBJ whole genome shotgun (WGS) entry which is preliminary data.</text>
</comment>
<keyword evidence="1" id="KW-0175">Coiled coil</keyword>
<accession>A0ABS7VGL1</accession>
<reference evidence="2 3" key="1">
    <citation type="submission" date="2021-09" db="EMBL/GenBank/DDBJ databases">
        <title>Aeromonas schubertii isolated from Asian sea bass.</title>
        <authorList>
            <person name="Pinpimai K."/>
        </authorList>
    </citation>
    <scope>NUCLEOTIDE SEQUENCE [LARGE SCALE GENOMIC DNA]</scope>
    <source>
        <strain evidence="2 3">CHULA2021a</strain>
    </source>
</reference>
<proteinExistence type="predicted"/>
<keyword evidence="3" id="KW-1185">Reference proteome</keyword>
<dbReference type="Proteomes" id="UP000774958">
    <property type="component" value="Unassembled WGS sequence"/>
</dbReference>
<sequence length="220" mass="24483">MTMDALIATYDSAKQALDTLDEQIRTHRHNRERLQQLLGEAEDQLPGQQQMRLNDLLQGKSGTKSGNEVQRLTQFISDAKQAIEESEAQERQHYLALCDAQTHLDRLAKQISDRYWVLIEGKPRSAVEKGLVEALLPLANLVKAKGALYGALVPKQWATEIITSALEQSLANASGVFEGDIPQARQIIAKRHQSAFPDVLALGSTPIRRMRLQQGLPLAK</sequence>
<dbReference type="RefSeq" id="WP_224163792.1">
    <property type="nucleotide sequence ID" value="NZ_JAIRBT010000054.1"/>
</dbReference>
<evidence type="ECO:0000313" key="2">
    <source>
        <dbReference type="EMBL" id="MBZ6068531.1"/>
    </source>
</evidence>
<evidence type="ECO:0000313" key="3">
    <source>
        <dbReference type="Proteomes" id="UP000774958"/>
    </source>
</evidence>
<organism evidence="2 3">
    <name type="scientific">Aeromonas schubertii</name>
    <dbReference type="NCBI Taxonomy" id="652"/>
    <lineage>
        <taxon>Bacteria</taxon>
        <taxon>Pseudomonadati</taxon>
        <taxon>Pseudomonadota</taxon>
        <taxon>Gammaproteobacteria</taxon>
        <taxon>Aeromonadales</taxon>
        <taxon>Aeromonadaceae</taxon>
        <taxon>Aeromonas</taxon>
    </lineage>
</organism>
<protein>
    <submittedName>
        <fullName evidence="2">Uncharacterized protein</fullName>
    </submittedName>
</protein>